<protein>
    <submittedName>
        <fullName evidence="1">Uncharacterized protein</fullName>
    </submittedName>
</protein>
<reference evidence="1" key="1">
    <citation type="journal article" date="2020" name="Fungal Divers.">
        <title>Resolving the Mortierellaceae phylogeny through synthesis of multi-gene phylogenetics and phylogenomics.</title>
        <authorList>
            <person name="Vandepol N."/>
            <person name="Liber J."/>
            <person name="Desiro A."/>
            <person name="Na H."/>
            <person name="Kennedy M."/>
            <person name="Barry K."/>
            <person name="Grigoriev I.V."/>
            <person name="Miller A.N."/>
            <person name="O'Donnell K."/>
            <person name="Stajich J.E."/>
            <person name="Bonito G."/>
        </authorList>
    </citation>
    <scope>NUCLEOTIDE SEQUENCE</scope>
    <source>
        <strain evidence="1">NVP60</strain>
    </source>
</reference>
<keyword evidence="2" id="KW-1185">Reference proteome</keyword>
<comment type="caution">
    <text evidence="1">The sequence shown here is derived from an EMBL/GenBank/DDBJ whole genome shotgun (WGS) entry which is preliminary data.</text>
</comment>
<accession>A0A9P6R6D9</accession>
<dbReference type="Proteomes" id="UP000823405">
    <property type="component" value="Unassembled WGS sequence"/>
</dbReference>
<proteinExistence type="predicted"/>
<evidence type="ECO:0000313" key="1">
    <source>
        <dbReference type="EMBL" id="KAG0312012.1"/>
    </source>
</evidence>
<evidence type="ECO:0000313" key="2">
    <source>
        <dbReference type="Proteomes" id="UP000823405"/>
    </source>
</evidence>
<dbReference type="AlphaFoldDB" id="A0A9P6R6D9"/>
<organism evidence="1 2">
    <name type="scientific">Linnemannia gamsii</name>
    <dbReference type="NCBI Taxonomy" id="64522"/>
    <lineage>
        <taxon>Eukaryota</taxon>
        <taxon>Fungi</taxon>
        <taxon>Fungi incertae sedis</taxon>
        <taxon>Mucoromycota</taxon>
        <taxon>Mortierellomycotina</taxon>
        <taxon>Mortierellomycetes</taxon>
        <taxon>Mortierellales</taxon>
        <taxon>Mortierellaceae</taxon>
        <taxon>Linnemannia</taxon>
    </lineage>
</organism>
<sequence>SILAFDALQPTVDEISDGLIAGNDVGLTNLLTFIADHTTELVGAALPAPIKAILDIVKPIISIVKNCDKTNPITTTTGATTTATSTTDGVVTTTTTATTTTLAIATTTTTPDCVPLIEPLKNMVRDLLVAIENLPLGDEASQLLKLAIGTNLTAYFDNDVDSAGSIAATLASTLSQIEDVIKGVQSSLGPLFGIMDPAFQIIYDLLDEIIKAASALASCTDAKPDCTGLVTLSGYAIKIGVPILRAYLAVNFPPSVLAFDVLQPTIDKIAEGLIAGNDAGLTDLLKFIVDNTTGFLGSLLPAPIKAILDVVKPVLGIIKNCNNTGTSTTTTSTATGATTTTDATTTTPDCTPLIGPIKDAIRGLLTMIEGLPFGPEASQLLKTAVGTNLTAYFDNGIDSAGSVAATLASTLPQIVDVIKGLQTSLGSTFSITDPVFQALYDAVGVFTKAASGLTACTGAKPDCTGLVVMTGYAIKIGWPILRAELAIKFPPSILAFDALQPTVDEISDGLIAGNDAGLTDFLTFVTDQTTGLIGAALPAPIKAILDVVKPILNIIKNCPK</sequence>
<feature type="non-terminal residue" evidence="1">
    <location>
        <position position="560"/>
    </location>
</feature>
<gene>
    <name evidence="1" type="ORF">BGZ97_011505</name>
</gene>
<dbReference type="OrthoDB" id="2446880at2759"/>
<dbReference type="EMBL" id="JAAAIN010000654">
    <property type="protein sequence ID" value="KAG0312012.1"/>
    <property type="molecule type" value="Genomic_DNA"/>
</dbReference>
<name>A0A9P6R6D9_9FUNG</name>